<reference evidence="1 2" key="1">
    <citation type="submission" date="2019-03" db="EMBL/GenBank/DDBJ databases">
        <title>The genome sequence of a newly discovered highly antifungal drug resistant Aspergillus species, Aspergillus tanneri NIH 1004.</title>
        <authorList>
            <person name="Mounaud S."/>
            <person name="Singh I."/>
            <person name="Joardar V."/>
            <person name="Pakala S."/>
            <person name="Pakala S."/>
            <person name="Venepally P."/>
            <person name="Hoover J."/>
            <person name="Nierman W."/>
            <person name="Chung J."/>
            <person name="Losada L."/>
        </authorList>
    </citation>
    <scope>NUCLEOTIDE SEQUENCE [LARGE SCALE GENOMIC DNA]</scope>
    <source>
        <strain evidence="1 2">NIH1004</strain>
    </source>
</reference>
<accession>A0A4S3J0D9</accession>
<gene>
    <name evidence="1" type="ORF">EYZ11_012371</name>
</gene>
<name>A0A4S3J0D9_9EURO</name>
<organism evidence="1 2">
    <name type="scientific">Aspergillus tanneri</name>
    <dbReference type="NCBI Taxonomy" id="1220188"/>
    <lineage>
        <taxon>Eukaryota</taxon>
        <taxon>Fungi</taxon>
        <taxon>Dikarya</taxon>
        <taxon>Ascomycota</taxon>
        <taxon>Pezizomycotina</taxon>
        <taxon>Eurotiomycetes</taxon>
        <taxon>Eurotiomycetidae</taxon>
        <taxon>Eurotiales</taxon>
        <taxon>Aspergillaceae</taxon>
        <taxon>Aspergillus</taxon>
        <taxon>Aspergillus subgen. Circumdati</taxon>
    </lineage>
</organism>
<sequence>MPVEVWSGSIFLVSRRFNRVLDEGFANTHSAT</sequence>
<dbReference type="AlphaFoldDB" id="A0A4S3J0D9"/>
<proteinExistence type="predicted"/>
<protein>
    <submittedName>
        <fullName evidence="1">Uncharacterized protein</fullName>
    </submittedName>
</protein>
<dbReference type="EMBL" id="SOSA01000915">
    <property type="protein sequence ID" value="THC88179.1"/>
    <property type="molecule type" value="Genomic_DNA"/>
</dbReference>
<evidence type="ECO:0000313" key="2">
    <source>
        <dbReference type="Proteomes" id="UP000308092"/>
    </source>
</evidence>
<dbReference type="Proteomes" id="UP000308092">
    <property type="component" value="Unassembled WGS sequence"/>
</dbReference>
<keyword evidence="2" id="KW-1185">Reference proteome</keyword>
<dbReference type="VEuPathDB" id="FungiDB:EYZ11_012371"/>
<evidence type="ECO:0000313" key="1">
    <source>
        <dbReference type="EMBL" id="THC88179.1"/>
    </source>
</evidence>
<comment type="caution">
    <text evidence="1">The sequence shown here is derived from an EMBL/GenBank/DDBJ whole genome shotgun (WGS) entry which is preliminary data.</text>
</comment>